<evidence type="ECO:0000256" key="1">
    <source>
        <dbReference type="ARBA" id="ARBA00004749"/>
    </source>
</evidence>
<dbReference type="InterPro" id="IPR013718">
    <property type="entry name" value="COQ9_C"/>
</dbReference>
<dbReference type="InterPro" id="IPR012762">
    <property type="entry name" value="Ubiq_biosynth_COQ9"/>
</dbReference>
<name>A0A251WYC7_9RHOB</name>
<evidence type="ECO:0000256" key="2">
    <source>
        <dbReference type="ARBA" id="ARBA00010766"/>
    </source>
</evidence>
<dbReference type="GO" id="GO:0008289">
    <property type="term" value="F:lipid binding"/>
    <property type="evidence" value="ECO:0007669"/>
    <property type="project" value="UniProtKB-KW"/>
</dbReference>
<gene>
    <name evidence="8" type="ORF">BVC71_10500</name>
</gene>
<sequence>MTDLQQQLLDAIIPNVVFDGWTDAAFERAAEDVGVSVSAARAVCPRGATDLAVAYHKHGDDLMLARIAEADMSALRYSEKVAAAIRFRLEVADKELVRRGTTLFSLPHLALIGGQLIWGTADAIWNALGDTSDDYNWYSKRTILSGVYGSCVLFWLGDDTGGEATREFIDRRIENVMQFEKFKTSVKSTPIVGQFASGLEKMLSGIKRPSAAARDDLPGRWTLND</sequence>
<comment type="caution">
    <text evidence="8">The sequence shown here is derived from an EMBL/GenBank/DDBJ whole genome shotgun (WGS) entry which is preliminary data.</text>
</comment>
<comment type="pathway">
    <text evidence="1">Cofactor biosynthesis; ubiquinone biosynthesis.</text>
</comment>
<proteinExistence type="inferred from homology"/>
<dbReference type="Proteomes" id="UP000194664">
    <property type="component" value="Unassembled WGS sequence"/>
</dbReference>
<evidence type="ECO:0000259" key="7">
    <source>
        <dbReference type="Pfam" id="PF08511"/>
    </source>
</evidence>
<keyword evidence="5" id="KW-0446">Lipid-binding</keyword>
<dbReference type="Gene3D" id="1.10.357.10">
    <property type="entry name" value="Tetracycline Repressor, domain 2"/>
    <property type="match status" value="1"/>
</dbReference>
<keyword evidence="9" id="KW-1185">Reference proteome</keyword>
<keyword evidence="4" id="KW-0809">Transit peptide</keyword>
<comment type="similarity">
    <text evidence="2">Belongs to the COQ9 family.</text>
</comment>
<organism evidence="8 9">
    <name type="scientific">Marivivens niveibacter</name>
    <dbReference type="NCBI Taxonomy" id="1930667"/>
    <lineage>
        <taxon>Bacteria</taxon>
        <taxon>Pseudomonadati</taxon>
        <taxon>Pseudomonadota</taxon>
        <taxon>Alphaproteobacteria</taxon>
        <taxon>Rhodobacterales</taxon>
        <taxon>Paracoccaceae</taxon>
        <taxon>Marivivens group</taxon>
        <taxon>Marivivens</taxon>
    </lineage>
</organism>
<dbReference type="AlphaFoldDB" id="A0A251WYC7"/>
<evidence type="ECO:0000256" key="5">
    <source>
        <dbReference type="ARBA" id="ARBA00023121"/>
    </source>
</evidence>
<evidence type="ECO:0000256" key="3">
    <source>
        <dbReference type="ARBA" id="ARBA00022688"/>
    </source>
</evidence>
<keyword evidence="3" id="KW-0831">Ubiquinone biosynthesis</keyword>
<keyword evidence="8" id="KW-0830">Ubiquinone</keyword>
<dbReference type="PANTHER" id="PTHR21427:SF19">
    <property type="entry name" value="UBIQUINONE BIOSYNTHESIS PROTEIN COQ9, MITOCHONDRIAL"/>
    <property type="match status" value="1"/>
</dbReference>
<dbReference type="OrthoDB" id="7201143at2"/>
<reference evidence="8 9" key="1">
    <citation type="submission" date="2016-12" db="EMBL/GenBank/DDBJ databases">
        <title>The draft genome sequence of HSLHS2.</title>
        <authorList>
            <person name="Hu D."/>
            <person name="Wang L."/>
            <person name="Shao Z."/>
        </authorList>
    </citation>
    <scope>NUCLEOTIDE SEQUENCE [LARGE SCALE GENOMIC DNA]</scope>
    <source>
        <strain evidence="8">MCCC 1A06712</strain>
    </source>
</reference>
<accession>A0A251WYC7</accession>
<evidence type="ECO:0000313" key="8">
    <source>
        <dbReference type="EMBL" id="OUD09128.1"/>
    </source>
</evidence>
<evidence type="ECO:0000256" key="6">
    <source>
        <dbReference type="ARBA" id="ARBA00058104"/>
    </source>
</evidence>
<protein>
    <submittedName>
        <fullName evidence="8">Ubiquinone biosynthesis protein</fullName>
    </submittedName>
</protein>
<dbReference type="GO" id="GO:0006744">
    <property type="term" value="P:ubiquinone biosynthetic process"/>
    <property type="evidence" value="ECO:0007669"/>
    <property type="project" value="UniProtKB-KW"/>
</dbReference>
<dbReference type="NCBIfam" id="TIGR02396">
    <property type="entry name" value="diverge_rpsU"/>
    <property type="match status" value="1"/>
</dbReference>
<comment type="function">
    <text evidence="6">Membrane-associated protein that warps the membrane surface to access and bind aromatic isoprenes with high specificity, including ubiquinone (CoQ) isoprene intermediates and presents them directly to COQ7, therefore facilitating the COQ7-mediated hydroxylase step. Participates in the biosynthesis of coenzyme Q, also named ubiquinone, an essential lipid-soluble electron transporter for aerobic cellular respiration.</text>
</comment>
<evidence type="ECO:0000256" key="4">
    <source>
        <dbReference type="ARBA" id="ARBA00022946"/>
    </source>
</evidence>
<dbReference type="RefSeq" id="WP_086451607.1">
    <property type="nucleotide sequence ID" value="NZ_MSPP01000003.1"/>
</dbReference>
<feature type="domain" description="COQ9 C-terminal" evidence="7">
    <location>
        <begin position="116"/>
        <end position="180"/>
    </location>
</feature>
<evidence type="ECO:0000313" key="9">
    <source>
        <dbReference type="Proteomes" id="UP000194664"/>
    </source>
</evidence>
<dbReference type="EMBL" id="MSPP01000003">
    <property type="protein sequence ID" value="OUD09128.1"/>
    <property type="molecule type" value="Genomic_DNA"/>
</dbReference>
<dbReference type="PANTHER" id="PTHR21427">
    <property type="entry name" value="UBIQUINONE BIOSYNTHESIS PROTEIN COQ9, MITOCHONDRIAL"/>
    <property type="match status" value="1"/>
</dbReference>
<dbReference type="Pfam" id="PF08511">
    <property type="entry name" value="COQ9"/>
    <property type="match status" value="1"/>
</dbReference>